<dbReference type="InterPro" id="IPR021577">
    <property type="entry name" value="DUF3209"/>
</dbReference>
<evidence type="ECO:0000313" key="2">
    <source>
        <dbReference type="EMBL" id="TFU25060.1"/>
    </source>
</evidence>
<dbReference type="Proteomes" id="UP000297244">
    <property type="component" value="Unassembled WGS sequence"/>
</dbReference>
<sequence>MACHELSALKVALGEILEKEPHDLEHERQELAPILAGRPELRVLLEAKTLPGMRRGLEAALAHLEANDPGDDPYHRGLLLTTEGALLRLRSLEAELERFFQDLDLLHERLHRLFPRRRG</sequence>
<dbReference type="AlphaFoldDB" id="A0A4Y9ET35"/>
<dbReference type="OrthoDB" id="329033at2"/>
<name>A0A4Y9ET35_9DEIN</name>
<keyword evidence="3" id="KW-1185">Reference proteome</keyword>
<dbReference type="EMBL" id="SJZF01000036">
    <property type="protein sequence ID" value="TFU25060.1"/>
    <property type="molecule type" value="Genomic_DNA"/>
</dbReference>
<accession>A0A4Y9ET35</accession>
<proteinExistence type="predicted"/>
<protein>
    <submittedName>
        <fullName evidence="2">DUF3209 family protein</fullName>
    </submittedName>
</protein>
<dbReference type="EMBL" id="SKBL01000038">
    <property type="protein sequence ID" value="TFU14278.1"/>
    <property type="molecule type" value="Genomic_DNA"/>
</dbReference>
<organism evidence="2 4">
    <name type="scientific">Thermus tengchongensis</name>
    <dbReference type="NCBI Taxonomy" id="1214928"/>
    <lineage>
        <taxon>Bacteria</taxon>
        <taxon>Thermotogati</taxon>
        <taxon>Deinococcota</taxon>
        <taxon>Deinococci</taxon>
        <taxon>Thermales</taxon>
        <taxon>Thermaceae</taxon>
        <taxon>Thermus</taxon>
    </lineage>
</organism>
<dbReference type="RefSeq" id="WP_135261083.1">
    <property type="nucleotide sequence ID" value="NZ_ML214272.1"/>
</dbReference>
<dbReference type="Gene3D" id="6.10.140.1220">
    <property type="match status" value="1"/>
</dbReference>
<gene>
    <name evidence="1" type="ORF">E0489_12630</name>
    <name evidence="2" type="ORF">E0687_12625</name>
</gene>
<dbReference type="Pfam" id="PF11483">
    <property type="entry name" value="DUF3209"/>
    <property type="match status" value="1"/>
</dbReference>
<comment type="caution">
    <text evidence="2">The sequence shown here is derived from an EMBL/GenBank/DDBJ whole genome shotgun (WGS) entry which is preliminary data.</text>
</comment>
<evidence type="ECO:0000313" key="4">
    <source>
        <dbReference type="Proteomes" id="UP000297668"/>
    </source>
</evidence>
<reference evidence="3 4" key="1">
    <citation type="submission" date="2019-03" db="EMBL/GenBank/DDBJ databases">
        <title>Thermus tengchongensis species for the arsenic transformation mechanism.</title>
        <authorList>
            <person name="Yuan G.C."/>
        </authorList>
    </citation>
    <scope>NUCLEOTIDE SEQUENCE [LARGE SCALE GENOMIC DNA]</scope>
    <source>
        <strain evidence="2 4">15W</strain>
        <strain evidence="1 3">15Y</strain>
    </source>
</reference>
<dbReference type="STRING" id="1449357.GCA_000744175_01867"/>
<evidence type="ECO:0000313" key="1">
    <source>
        <dbReference type="EMBL" id="TFU14278.1"/>
    </source>
</evidence>
<evidence type="ECO:0000313" key="3">
    <source>
        <dbReference type="Proteomes" id="UP000297244"/>
    </source>
</evidence>
<dbReference type="Proteomes" id="UP000297668">
    <property type="component" value="Unassembled WGS sequence"/>
</dbReference>